<evidence type="ECO:0000313" key="5">
    <source>
        <dbReference type="Proteomes" id="UP000232196"/>
    </source>
</evidence>
<dbReference type="OrthoDB" id="9809994at2"/>
<dbReference type="InterPro" id="IPR009057">
    <property type="entry name" value="Homeodomain-like_sf"/>
</dbReference>
<sequence>MTRKVSLIDEERKKEILDAALYCFLQFGYSKTSMDDIAKQANLSRPLLYLKFKNKEDLYEGIFDYTLEGSYEEAEKVLNQNISPKQKLLRICELILIEPWAKIEGKPMTSEFYETCSKLSPKSTQKYERQIIKFTEQILGDKETAKVFFLALEGLSADLPKTKVLRKRVELLTERFTR</sequence>
<protein>
    <submittedName>
        <fullName evidence="4">TetR family transcriptional regulator</fullName>
    </submittedName>
</protein>
<dbReference type="AlphaFoldDB" id="A0A2M9XFN1"/>
<feature type="domain" description="HTH tetR-type" evidence="3">
    <location>
        <begin position="10"/>
        <end position="70"/>
    </location>
</feature>
<dbReference type="GO" id="GO:0003677">
    <property type="term" value="F:DNA binding"/>
    <property type="evidence" value="ECO:0007669"/>
    <property type="project" value="UniProtKB-UniRule"/>
</dbReference>
<dbReference type="PANTHER" id="PTHR43479">
    <property type="entry name" value="ACREF/ENVCD OPERON REPRESSOR-RELATED"/>
    <property type="match status" value="1"/>
</dbReference>
<reference evidence="4 5" key="1">
    <citation type="submission" date="2017-07" db="EMBL/GenBank/DDBJ databases">
        <title>Leptospira spp. isolated from tropical soils.</title>
        <authorList>
            <person name="Thibeaux R."/>
            <person name="Iraola G."/>
            <person name="Ferres I."/>
            <person name="Bierque E."/>
            <person name="Girault D."/>
            <person name="Soupe-Gilbert M.-E."/>
            <person name="Picardeau M."/>
            <person name="Goarant C."/>
        </authorList>
    </citation>
    <scope>NUCLEOTIDE SEQUENCE [LARGE SCALE GENOMIC DNA]</scope>
    <source>
        <strain evidence="4 5">MCA1-C-A1</strain>
    </source>
</reference>
<accession>A0A2M9XFN1</accession>
<evidence type="ECO:0000313" key="4">
    <source>
        <dbReference type="EMBL" id="PJZ26477.1"/>
    </source>
</evidence>
<dbReference type="PANTHER" id="PTHR43479:SF11">
    <property type="entry name" value="ACREF_ENVCD OPERON REPRESSOR-RELATED"/>
    <property type="match status" value="1"/>
</dbReference>
<dbReference type="PRINTS" id="PR00455">
    <property type="entry name" value="HTHTETR"/>
</dbReference>
<dbReference type="SUPFAM" id="SSF46689">
    <property type="entry name" value="Homeodomain-like"/>
    <property type="match status" value="1"/>
</dbReference>
<dbReference type="Proteomes" id="UP000232196">
    <property type="component" value="Unassembled WGS sequence"/>
</dbReference>
<keyword evidence="1 2" id="KW-0238">DNA-binding</keyword>
<dbReference type="Gene3D" id="1.10.357.10">
    <property type="entry name" value="Tetracycline Repressor, domain 2"/>
    <property type="match status" value="1"/>
</dbReference>
<dbReference type="EMBL" id="NPDN01000003">
    <property type="protein sequence ID" value="PJZ26477.1"/>
    <property type="molecule type" value="Genomic_DNA"/>
</dbReference>
<gene>
    <name evidence="4" type="ORF">CH357_07805</name>
</gene>
<dbReference type="Pfam" id="PF00440">
    <property type="entry name" value="TetR_N"/>
    <property type="match status" value="1"/>
</dbReference>
<dbReference type="InterPro" id="IPR001647">
    <property type="entry name" value="HTH_TetR"/>
</dbReference>
<feature type="DNA-binding region" description="H-T-H motif" evidence="2">
    <location>
        <begin position="33"/>
        <end position="52"/>
    </location>
</feature>
<evidence type="ECO:0000259" key="3">
    <source>
        <dbReference type="PROSITE" id="PS50977"/>
    </source>
</evidence>
<dbReference type="PROSITE" id="PS50977">
    <property type="entry name" value="HTH_TETR_2"/>
    <property type="match status" value="1"/>
</dbReference>
<evidence type="ECO:0000256" key="1">
    <source>
        <dbReference type="ARBA" id="ARBA00023125"/>
    </source>
</evidence>
<organism evidence="4 5">
    <name type="scientific">Leptospira hartskeerlii</name>
    <dbReference type="NCBI Taxonomy" id="2023177"/>
    <lineage>
        <taxon>Bacteria</taxon>
        <taxon>Pseudomonadati</taxon>
        <taxon>Spirochaetota</taxon>
        <taxon>Spirochaetia</taxon>
        <taxon>Leptospirales</taxon>
        <taxon>Leptospiraceae</taxon>
        <taxon>Leptospira</taxon>
    </lineage>
</organism>
<dbReference type="InterPro" id="IPR050624">
    <property type="entry name" value="HTH-type_Tx_Regulator"/>
</dbReference>
<keyword evidence="5" id="KW-1185">Reference proteome</keyword>
<comment type="caution">
    <text evidence="4">The sequence shown here is derived from an EMBL/GenBank/DDBJ whole genome shotgun (WGS) entry which is preliminary data.</text>
</comment>
<dbReference type="RefSeq" id="WP_100706262.1">
    <property type="nucleotide sequence ID" value="NZ_NPDL01000003.1"/>
</dbReference>
<evidence type="ECO:0000256" key="2">
    <source>
        <dbReference type="PROSITE-ProRule" id="PRU00335"/>
    </source>
</evidence>
<proteinExistence type="predicted"/>
<name>A0A2M9XFN1_9LEPT</name>